<evidence type="ECO:0000313" key="1">
    <source>
        <dbReference type="EMBL" id="KAH0748287.1"/>
    </source>
</evidence>
<evidence type="ECO:0008006" key="3">
    <source>
        <dbReference type="Google" id="ProtNLM"/>
    </source>
</evidence>
<organism evidence="1 2">
    <name type="scientific">Solanum tuberosum</name>
    <name type="common">Potato</name>
    <dbReference type="NCBI Taxonomy" id="4113"/>
    <lineage>
        <taxon>Eukaryota</taxon>
        <taxon>Viridiplantae</taxon>
        <taxon>Streptophyta</taxon>
        <taxon>Embryophyta</taxon>
        <taxon>Tracheophyta</taxon>
        <taxon>Spermatophyta</taxon>
        <taxon>Magnoliopsida</taxon>
        <taxon>eudicotyledons</taxon>
        <taxon>Gunneridae</taxon>
        <taxon>Pentapetalae</taxon>
        <taxon>asterids</taxon>
        <taxon>lamiids</taxon>
        <taxon>Solanales</taxon>
        <taxon>Solanaceae</taxon>
        <taxon>Solanoideae</taxon>
        <taxon>Solaneae</taxon>
        <taxon>Solanum</taxon>
    </lineage>
</organism>
<dbReference type="EMBL" id="JAIVGD010000019">
    <property type="protein sequence ID" value="KAH0748287.1"/>
    <property type="molecule type" value="Genomic_DNA"/>
</dbReference>
<evidence type="ECO:0000313" key="2">
    <source>
        <dbReference type="Proteomes" id="UP000826656"/>
    </source>
</evidence>
<comment type="caution">
    <text evidence="1">The sequence shown here is derived from an EMBL/GenBank/DDBJ whole genome shotgun (WGS) entry which is preliminary data.</text>
</comment>
<protein>
    <recommendedName>
        <fullName evidence="3">Integrase core domain containing protein</fullName>
    </recommendedName>
</protein>
<dbReference type="Proteomes" id="UP000826656">
    <property type="component" value="Unassembled WGS sequence"/>
</dbReference>
<proteinExistence type="predicted"/>
<keyword evidence="2" id="KW-1185">Reference proteome</keyword>
<sequence>MTRTRATVTSGRREALLEKFFEAPAWARGHAHGAAPVRGHAGEVCPEPQIDDIEDQVLSVLEIFTQGSGARATPQDSQRREGA</sequence>
<gene>
    <name evidence="1" type="ORF">KY290_027519</name>
</gene>
<reference evidence="1 2" key="1">
    <citation type="journal article" date="2021" name="bioRxiv">
        <title>Chromosome-scale and haplotype-resolved genome assembly of a tetraploid potato cultivar.</title>
        <authorList>
            <person name="Sun H."/>
            <person name="Jiao W.-B."/>
            <person name="Krause K."/>
            <person name="Campoy J.A."/>
            <person name="Goel M."/>
            <person name="Folz-Donahue K."/>
            <person name="Kukat C."/>
            <person name="Huettel B."/>
            <person name="Schneeberger K."/>
        </authorList>
    </citation>
    <scope>NUCLEOTIDE SEQUENCE [LARGE SCALE GENOMIC DNA]</scope>
    <source>
        <strain evidence="1">SolTubOtavaFocal</strain>
        <tissue evidence="1">Leaves</tissue>
    </source>
</reference>
<name>A0ABQ7UFE1_SOLTU</name>
<accession>A0ABQ7UFE1</accession>